<dbReference type="CDD" id="cd07930">
    <property type="entry name" value="bacterial_phosphagen_kinase"/>
    <property type="match status" value="1"/>
</dbReference>
<accession>A0A151B5G5</accession>
<comment type="catalytic activity">
    <reaction evidence="5">
        <text>L-arginyl-[protein] + ATP = N(omega)-phospho-L-arginyl-[protein] + ADP + H(+)</text>
        <dbReference type="Rhea" id="RHEA:43384"/>
        <dbReference type="Rhea" id="RHEA-COMP:10532"/>
        <dbReference type="Rhea" id="RHEA-COMP:10533"/>
        <dbReference type="ChEBI" id="CHEBI:15378"/>
        <dbReference type="ChEBI" id="CHEBI:29965"/>
        <dbReference type="ChEBI" id="CHEBI:30616"/>
        <dbReference type="ChEBI" id="CHEBI:83226"/>
        <dbReference type="ChEBI" id="CHEBI:456216"/>
        <dbReference type="EC" id="2.7.14.1"/>
    </reaction>
</comment>
<evidence type="ECO:0000256" key="5">
    <source>
        <dbReference type="HAMAP-Rule" id="MF_00602"/>
    </source>
</evidence>
<evidence type="ECO:0000256" key="6">
    <source>
        <dbReference type="PROSITE-ProRule" id="PRU00843"/>
    </source>
</evidence>
<name>A0A151B5G5_9CLOT</name>
<comment type="function">
    <text evidence="5">Catalyzes the specific phosphorylation of arginine residues in proteins.</text>
</comment>
<dbReference type="GO" id="GO:0004111">
    <property type="term" value="F:creatine kinase activity"/>
    <property type="evidence" value="ECO:0007669"/>
    <property type="project" value="InterPro"/>
</dbReference>
<dbReference type="InterPro" id="IPR022415">
    <property type="entry name" value="ATP-guanido_PTrfase_AS"/>
</dbReference>
<feature type="binding site" evidence="5 6">
    <location>
        <position position="84"/>
    </location>
    <ligand>
        <name>ATP</name>
        <dbReference type="ChEBI" id="CHEBI:30616"/>
    </ligand>
</feature>
<dbReference type="OrthoDB" id="9791353at2"/>
<dbReference type="GO" id="GO:0005524">
    <property type="term" value="F:ATP binding"/>
    <property type="evidence" value="ECO:0007669"/>
    <property type="project" value="UniProtKB-UniRule"/>
</dbReference>
<keyword evidence="3 5" id="KW-0418">Kinase</keyword>
<feature type="binding site" evidence="5 6">
    <location>
        <begin position="169"/>
        <end position="173"/>
    </location>
    <ligand>
        <name>ATP</name>
        <dbReference type="ChEBI" id="CHEBI:30616"/>
    </ligand>
</feature>
<reference evidence="9 10" key="1">
    <citation type="submission" date="2016-02" db="EMBL/GenBank/DDBJ databases">
        <title>Genome sequence of Clostridium tepidiprofundi DSM 19306.</title>
        <authorList>
            <person name="Poehlein A."/>
            <person name="Daniel R."/>
        </authorList>
    </citation>
    <scope>NUCLEOTIDE SEQUENCE [LARGE SCALE GENOMIC DNA]</scope>
    <source>
        <strain evidence="9 10">DSM 19306</strain>
    </source>
</reference>
<dbReference type="AlphaFoldDB" id="A0A151B5G5"/>
<dbReference type="InterPro" id="IPR000749">
    <property type="entry name" value="ATP-guanido_PTrfase"/>
</dbReference>
<evidence type="ECO:0000256" key="3">
    <source>
        <dbReference type="ARBA" id="ARBA00022777"/>
    </source>
</evidence>
<evidence type="ECO:0000256" key="7">
    <source>
        <dbReference type="RuleBase" id="RU000505"/>
    </source>
</evidence>
<dbReference type="GO" id="GO:1990424">
    <property type="term" value="F:protein arginine kinase activity"/>
    <property type="evidence" value="ECO:0007669"/>
    <property type="project" value="UniProtKB-EC"/>
</dbReference>
<evidence type="ECO:0000256" key="2">
    <source>
        <dbReference type="ARBA" id="ARBA00022741"/>
    </source>
</evidence>
<feature type="domain" description="Phosphagen kinase C-terminal" evidence="8">
    <location>
        <begin position="17"/>
        <end position="247"/>
    </location>
</feature>
<keyword evidence="4 5" id="KW-0067">ATP-binding</keyword>
<dbReference type="Proteomes" id="UP000075531">
    <property type="component" value="Unassembled WGS sequence"/>
</dbReference>
<dbReference type="PANTHER" id="PTHR11547:SF38">
    <property type="entry name" value="ARGININE KINASE 1-RELATED"/>
    <property type="match status" value="1"/>
</dbReference>
<dbReference type="PATRIC" id="fig|1121338.3.peg.804"/>
<dbReference type="RefSeq" id="WP_066822924.1">
    <property type="nucleotide sequence ID" value="NZ_LTBA01000005.1"/>
</dbReference>
<protein>
    <recommendedName>
        <fullName evidence="5">Protein-arginine kinase</fullName>
        <ecNumber evidence="5">2.7.14.1</ecNumber>
    </recommendedName>
</protein>
<dbReference type="InterPro" id="IPR022414">
    <property type="entry name" value="ATP-guanido_PTrfase_cat"/>
</dbReference>
<dbReference type="PANTHER" id="PTHR11547">
    <property type="entry name" value="ARGININE OR CREATINE KINASE"/>
    <property type="match status" value="1"/>
</dbReference>
<dbReference type="InterPro" id="IPR023660">
    <property type="entry name" value="Arg_Kinase"/>
</dbReference>
<comment type="caution">
    <text evidence="9">The sequence shown here is derived from an EMBL/GenBank/DDBJ whole genome shotgun (WGS) entry which is preliminary data.</text>
</comment>
<organism evidence="9 10">
    <name type="scientific">Clostridium tepidiprofundi DSM 19306</name>
    <dbReference type="NCBI Taxonomy" id="1121338"/>
    <lineage>
        <taxon>Bacteria</taxon>
        <taxon>Bacillati</taxon>
        <taxon>Bacillota</taxon>
        <taxon>Clostridia</taxon>
        <taxon>Eubacteriales</taxon>
        <taxon>Clostridiaceae</taxon>
        <taxon>Clostridium</taxon>
    </lineage>
</organism>
<dbReference type="EC" id="2.7.14.1" evidence="5"/>
<keyword evidence="10" id="KW-1185">Reference proteome</keyword>
<feature type="binding site" evidence="5 6">
    <location>
        <begin position="200"/>
        <end position="205"/>
    </location>
    <ligand>
        <name>ATP</name>
        <dbReference type="ChEBI" id="CHEBI:30616"/>
    </ligand>
</feature>
<dbReference type="SUPFAM" id="SSF55931">
    <property type="entry name" value="Glutamine synthetase/guanido kinase"/>
    <property type="match status" value="1"/>
</dbReference>
<dbReference type="NCBIfam" id="NF002194">
    <property type="entry name" value="PRK01059.1-4"/>
    <property type="match status" value="1"/>
</dbReference>
<evidence type="ECO:0000256" key="1">
    <source>
        <dbReference type="ARBA" id="ARBA00022679"/>
    </source>
</evidence>
<comment type="similarity">
    <text evidence="5 6 7">Belongs to the ATP:guanido phosphotransferase family.</text>
</comment>
<evidence type="ECO:0000313" key="9">
    <source>
        <dbReference type="EMBL" id="KYH35161.1"/>
    </source>
</evidence>
<dbReference type="Pfam" id="PF00217">
    <property type="entry name" value="ATP-gua_Ptrans"/>
    <property type="match status" value="1"/>
</dbReference>
<evidence type="ECO:0000313" key="10">
    <source>
        <dbReference type="Proteomes" id="UP000075531"/>
    </source>
</evidence>
<keyword evidence="1 5" id="KW-0808">Transferase</keyword>
<dbReference type="EMBL" id="LTBA01000005">
    <property type="protein sequence ID" value="KYH35161.1"/>
    <property type="molecule type" value="Genomic_DNA"/>
</dbReference>
<dbReference type="Gene3D" id="3.30.590.10">
    <property type="entry name" value="Glutamine synthetase/guanido kinase, catalytic domain"/>
    <property type="match status" value="1"/>
</dbReference>
<proteinExistence type="inferred from homology"/>
<dbReference type="GO" id="GO:0005615">
    <property type="term" value="C:extracellular space"/>
    <property type="evidence" value="ECO:0007669"/>
    <property type="project" value="TreeGrafter"/>
</dbReference>
<dbReference type="STRING" id="1121338.CLTEP_07850"/>
<sequence>MKNWIYSVNDENNENNIVISSRIRLARNIEGIAFPHRLDSKDGKSIVKDVEKAFYNTEYPNENFKTIYLWENDLIKNRVFFDKHLISYKLVSNMDKSAFIVNDDETISIMINEEDHLRIQAISAGLNLKETFDVANKFDDLLEEKVDYAFDEQLGYLTACPTNLGTGLRASVMLHLPILSMQNEMDKIFNTVSKIGMTIRGLYGEGSKVQGNLYQISNQITLGLEEEEILNNLLAVVKQIINQEYISREKVVNKYSYEFKDKIFRSLGLLRSAYLLQMEETLGLLSNVRLGVEMGIIKDVTFSTLNQLLVDISDASIQLEIDKELSSKELAYRRAEIVRNKLQMS</sequence>
<dbReference type="GO" id="GO:0046314">
    <property type="term" value="P:phosphocreatine biosynthetic process"/>
    <property type="evidence" value="ECO:0007669"/>
    <property type="project" value="InterPro"/>
</dbReference>
<dbReference type="HAMAP" id="MF_00602">
    <property type="entry name" value="Prot_Arg_kinase"/>
    <property type="match status" value="1"/>
</dbReference>
<feature type="binding site" evidence="5 6">
    <location>
        <position position="118"/>
    </location>
    <ligand>
        <name>ATP</name>
        <dbReference type="ChEBI" id="CHEBI:30616"/>
    </ligand>
</feature>
<evidence type="ECO:0000256" key="4">
    <source>
        <dbReference type="ARBA" id="ARBA00022840"/>
    </source>
</evidence>
<dbReference type="InterPro" id="IPR014746">
    <property type="entry name" value="Gln_synth/guanido_kin_cat_dom"/>
</dbReference>
<dbReference type="PROSITE" id="PS00112">
    <property type="entry name" value="PHOSPHAGEN_KINASE"/>
    <property type="match status" value="1"/>
</dbReference>
<evidence type="ECO:0000259" key="8">
    <source>
        <dbReference type="PROSITE" id="PS51510"/>
    </source>
</evidence>
<comment type="caution">
    <text evidence="5">Lacks conserved residue(s) required for the propagation of feature annotation.</text>
</comment>
<keyword evidence="2 5" id="KW-0547">Nucleotide-binding</keyword>
<feature type="binding site" evidence="5 6">
    <location>
        <begin position="20"/>
        <end position="24"/>
    </location>
    <ligand>
        <name>ATP</name>
        <dbReference type="ChEBI" id="CHEBI:30616"/>
    </ligand>
</feature>
<gene>
    <name evidence="5" type="primary">mcsB</name>
    <name evidence="9" type="ORF">CLTEP_07850</name>
</gene>
<dbReference type="PROSITE" id="PS51510">
    <property type="entry name" value="PHOSPHAGEN_KINASE_C"/>
    <property type="match status" value="1"/>
</dbReference>